<proteinExistence type="predicted"/>
<dbReference type="PROSITE" id="PS51186">
    <property type="entry name" value="GNAT"/>
    <property type="match status" value="1"/>
</dbReference>
<dbReference type="HOGENOM" id="CLU_086503_4_0_0"/>
<dbReference type="Gene3D" id="3.40.630.30">
    <property type="match status" value="1"/>
</dbReference>
<dbReference type="STRING" id="314230.DSM3645_17470"/>
<protein>
    <recommendedName>
        <fullName evidence="1">N-acetyltransferase domain-containing protein</fullName>
    </recommendedName>
</protein>
<dbReference type="InterPro" id="IPR000182">
    <property type="entry name" value="GNAT_dom"/>
</dbReference>
<dbReference type="EMBL" id="AANZ01000003">
    <property type="protein sequence ID" value="EAQ81964.1"/>
    <property type="molecule type" value="Genomic_DNA"/>
</dbReference>
<dbReference type="InterPro" id="IPR053144">
    <property type="entry name" value="Acetyltransferase_Butenolide"/>
</dbReference>
<dbReference type="CDD" id="cd04301">
    <property type="entry name" value="NAT_SF"/>
    <property type="match status" value="1"/>
</dbReference>
<evidence type="ECO:0000313" key="3">
    <source>
        <dbReference type="Proteomes" id="UP000004358"/>
    </source>
</evidence>
<reference evidence="2 3" key="1">
    <citation type="submission" date="2006-02" db="EMBL/GenBank/DDBJ databases">
        <authorList>
            <person name="Amann R."/>
            <person name="Ferriera S."/>
            <person name="Johnson J."/>
            <person name="Kravitz S."/>
            <person name="Halpern A."/>
            <person name="Remington K."/>
            <person name="Beeson K."/>
            <person name="Tran B."/>
            <person name="Rogers Y.-H."/>
            <person name="Friedman R."/>
            <person name="Venter J.C."/>
        </authorList>
    </citation>
    <scope>NUCLEOTIDE SEQUENCE [LARGE SCALE GENOMIC DNA]</scope>
    <source>
        <strain evidence="2 3">DSM 3645</strain>
    </source>
</reference>
<dbReference type="PANTHER" id="PTHR43233">
    <property type="entry name" value="FAMILY N-ACETYLTRANSFERASE, PUTATIVE (AFU_ORTHOLOGUE AFUA_6G03350)-RELATED"/>
    <property type="match status" value="1"/>
</dbReference>
<accession>A3ZNR6</accession>
<evidence type="ECO:0000259" key="1">
    <source>
        <dbReference type="PROSITE" id="PS51186"/>
    </source>
</evidence>
<dbReference type="Pfam" id="PF13508">
    <property type="entry name" value="Acetyltransf_7"/>
    <property type="match status" value="1"/>
</dbReference>
<dbReference type="AlphaFoldDB" id="A3ZNR6"/>
<evidence type="ECO:0000313" key="2">
    <source>
        <dbReference type="EMBL" id="EAQ81964.1"/>
    </source>
</evidence>
<dbReference type="Proteomes" id="UP000004358">
    <property type="component" value="Unassembled WGS sequence"/>
</dbReference>
<dbReference type="InterPro" id="IPR016181">
    <property type="entry name" value="Acyl_CoA_acyltransferase"/>
</dbReference>
<sequence length="131" mass="14523">MPTYQLEPDLTVPEFQDLLERSTLAERRMVDDACLEGMLRGADIIVAAREGDLLVGISRAISDFHYCTYLADLAVDVAYQRQGIGKQLIQQTHEAAGLNTMLILLSAPDAADFYPHIGMAQHPSCWIQMGE</sequence>
<dbReference type="GO" id="GO:0016747">
    <property type="term" value="F:acyltransferase activity, transferring groups other than amino-acyl groups"/>
    <property type="evidence" value="ECO:0007669"/>
    <property type="project" value="InterPro"/>
</dbReference>
<name>A3ZNR6_9BACT</name>
<dbReference type="RefSeq" id="WP_002651392.1">
    <property type="nucleotide sequence ID" value="NZ_CH672376.1"/>
</dbReference>
<dbReference type="eggNOG" id="COG0454">
    <property type="taxonomic scope" value="Bacteria"/>
</dbReference>
<dbReference type="OrthoDB" id="9775804at2"/>
<comment type="caution">
    <text evidence="2">The sequence shown here is derived from an EMBL/GenBank/DDBJ whole genome shotgun (WGS) entry which is preliminary data.</text>
</comment>
<dbReference type="SUPFAM" id="SSF55729">
    <property type="entry name" value="Acyl-CoA N-acyltransferases (Nat)"/>
    <property type="match status" value="1"/>
</dbReference>
<gene>
    <name evidence="2" type="ORF">DSM3645_17470</name>
</gene>
<organism evidence="2 3">
    <name type="scientific">Blastopirellula marina DSM 3645</name>
    <dbReference type="NCBI Taxonomy" id="314230"/>
    <lineage>
        <taxon>Bacteria</taxon>
        <taxon>Pseudomonadati</taxon>
        <taxon>Planctomycetota</taxon>
        <taxon>Planctomycetia</taxon>
        <taxon>Pirellulales</taxon>
        <taxon>Pirellulaceae</taxon>
        <taxon>Blastopirellula</taxon>
    </lineage>
</organism>
<dbReference type="PANTHER" id="PTHR43233:SF1">
    <property type="entry name" value="FAMILY N-ACETYLTRANSFERASE, PUTATIVE (AFU_ORTHOLOGUE AFUA_6G03350)-RELATED"/>
    <property type="match status" value="1"/>
</dbReference>
<feature type="domain" description="N-acetyltransferase" evidence="1">
    <location>
        <begin position="1"/>
        <end position="131"/>
    </location>
</feature>